<dbReference type="Proteomes" id="UP001159364">
    <property type="component" value="Linkage Group LG11"/>
</dbReference>
<reference evidence="1 2" key="1">
    <citation type="submission" date="2021-09" db="EMBL/GenBank/DDBJ databases">
        <title>Genomic insights and catalytic innovation underlie evolution of tropane alkaloids biosynthesis.</title>
        <authorList>
            <person name="Wang Y.-J."/>
            <person name="Tian T."/>
            <person name="Huang J.-P."/>
            <person name="Huang S.-X."/>
        </authorList>
    </citation>
    <scope>NUCLEOTIDE SEQUENCE [LARGE SCALE GENOMIC DNA]</scope>
    <source>
        <strain evidence="1">KIB-2018</strain>
        <tissue evidence="1">Leaf</tissue>
    </source>
</reference>
<name>A0AAV8SF82_9ROSI</name>
<evidence type="ECO:0000313" key="1">
    <source>
        <dbReference type="EMBL" id="KAJ8750842.1"/>
    </source>
</evidence>
<gene>
    <name evidence="1" type="ORF">K2173_016023</name>
</gene>
<dbReference type="PANTHER" id="PTHR33052">
    <property type="entry name" value="DUF4228 DOMAIN PROTEIN-RELATED"/>
    <property type="match status" value="1"/>
</dbReference>
<keyword evidence="2" id="KW-1185">Reference proteome</keyword>
<dbReference type="AlphaFoldDB" id="A0AAV8SF82"/>
<protein>
    <submittedName>
        <fullName evidence="1">Uncharacterized protein</fullName>
    </submittedName>
</protein>
<dbReference type="InterPro" id="IPR025322">
    <property type="entry name" value="PADRE_dom"/>
</dbReference>
<evidence type="ECO:0000313" key="2">
    <source>
        <dbReference type="Proteomes" id="UP001159364"/>
    </source>
</evidence>
<sequence length="212" mass="22979">MGACVSTGASPESNVSKVVHLNGYVEVFDYPVTVREVTCKTPNHFVCTAAQLLTPGCKPLKAGAELEQGKIYFLVPHSTFETSTPTDLAATVGKLTAIAKSVKCVRANDQAVATPLSSVTPVWNSPGSSPKRREELGTILTAYGFDKSYGGGKNWKPLLDTINEKSFNRRTESQEVFDSLELPLDTHGVHLDTVKEDSVTVTVKFIKSEKLF</sequence>
<dbReference type="EMBL" id="JAIWQS010000011">
    <property type="protein sequence ID" value="KAJ8750842.1"/>
    <property type="molecule type" value="Genomic_DNA"/>
</dbReference>
<proteinExistence type="predicted"/>
<organism evidence="1 2">
    <name type="scientific">Erythroxylum novogranatense</name>
    <dbReference type="NCBI Taxonomy" id="1862640"/>
    <lineage>
        <taxon>Eukaryota</taxon>
        <taxon>Viridiplantae</taxon>
        <taxon>Streptophyta</taxon>
        <taxon>Embryophyta</taxon>
        <taxon>Tracheophyta</taxon>
        <taxon>Spermatophyta</taxon>
        <taxon>Magnoliopsida</taxon>
        <taxon>eudicotyledons</taxon>
        <taxon>Gunneridae</taxon>
        <taxon>Pentapetalae</taxon>
        <taxon>rosids</taxon>
        <taxon>fabids</taxon>
        <taxon>Malpighiales</taxon>
        <taxon>Erythroxylaceae</taxon>
        <taxon>Erythroxylum</taxon>
    </lineage>
</organism>
<dbReference type="Pfam" id="PF14009">
    <property type="entry name" value="PADRE"/>
    <property type="match status" value="1"/>
</dbReference>
<accession>A0AAV8SF82</accession>
<comment type="caution">
    <text evidence="1">The sequence shown here is derived from an EMBL/GenBank/DDBJ whole genome shotgun (WGS) entry which is preliminary data.</text>
</comment>